<evidence type="ECO:0000256" key="4">
    <source>
        <dbReference type="ARBA" id="ARBA00023136"/>
    </source>
</evidence>
<keyword evidence="8" id="KW-1185">Reference proteome</keyword>
<evidence type="ECO:0000256" key="3">
    <source>
        <dbReference type="ARBA" id="ARBA00022989"/>
    </source>
</evidence>
<dbReference type="Pfam" id="PF04357">
    <property type="entry name" value="TamB"/>
    <property type="match status" value="1"/>
</dbReference>
<evidence type="ECO:0000256" key="1">
    <source>
        <dbReference type="ARBA" id="ARBA00004167"/>
    </source>
</evidence>
<comment type="subcellular location">
    <subcellularLocation>
        <location evidence="1">Membrane</location>
        <topology evidence="1">Single-pass membrane protein</topology>
    </subcellularLocation>
</comment>
<feature type="region of interest" description="Disordered" evidence="5">
    <location>
        <begin position="1647"/>
        <end position="1671"/>
    </location>
</feature>
<keyword evidence="4" id="KW-0472">Membrane</keyword>
<dbReference type="PANTHER" id="PTHR36985:SF1">
    <property type="entry name" value="TRANSLOCATION AND ASSEMBLY MODULE SUBUNIT TAMB"/>
    <property type="match status" value="1"/>
</dbReference>
<evidence type="ECO:0000256" key="2">
    <source>
        <dbReference type="ARBA" id="ARBA00022692"/>
    </source>
</evidence>
<evidence type="ECO:0000259" key="6">
    <source>
        <dbReference type="Pfam" id="PF04357"/>
    </source>
</evidence>
<evidence type="ECO:0000313" key="8">
    <source>
        <dbReference type="Proteomes" id="UP000707206"/>
    </source>
</evidence>
<dbReference type="PANTHER" id="PTHR36985">
    <property type="entry name" value="TRANSLOCATION AND ASSEMBLY MODULE SUBUNIT TAMB"/>
    <property type="match status" value="1"/>
</dbReference>
<evidence type="ECO:0000256" key="5">
    <source>
        <dbReference type="SAM" id="MobiDB-lite"/>
    </source>
</evidence>
<comment type="caution">
    <text evidence="7">The sequence shown here is derived from an EMBL/GenBank/DDBJ whole genome shotgun (WGS) entry which is preliminary data.</text>
</comment>
<dbReference type="InterPro" id="IPR008023">
    <property type="entry name" value="DUF748"/>
</dbReference>
<dbReference type="Pfam" id="PF05359">
    <property type="entry name" value="DUF748"/>
    <property type="match status" value="1"/>
</dbReference>
<dbReference type="GO" id="GO:0005886">
    <property type="term" value="C:plasma membrane"/>
    <property type="evidence" value="ECO:0007669"/>
    <property type="project" value="InterPro"/>
</dbReference>
<proteinExistence type="predicted"/>
<keyword evidence="3" id="KW-1133">Transmembrane helix</keyword>
<keyword evidence="2" id="KW-0812">Transmembrane</keyword>
<dbReference type="GO" id="GO:0009306">
    <property type="term" value="P:protein secretion"/>
    <property type="evidence" value="ECO:0007669"/>
    <property type="project" value="InterPro"/>
</dbReference>
<reference evidence="7" key="1">
    <citation type="submission" date="2019-07" db="EMBL/GenBank/DDBJ databases">
        <authorList>
            <person name="De-Chao Zhang Q."/>
        </authorList>
    </citation>
    <scope>NUCLEOTIDE SEQUENCE</scope>
    <source>
        <strain evidence="7">TP-CH-4</strain>
    </source>
</reference>
<organism evidence="7 8">
    <name type="scientific">Pelagihabitans pacificus</name>
    <dbReference type="NCBI Taxonomy" id="2696054"/>
    <lineage>
        <taxon>Bacteria</taxon>
        <taxon>Pseudomonadati</taxon>
        <taxon>Bacteroidota</taxon>
        <taxon>Flavobacteriia</taxon>
        <taxon>Flavobacteriales</taxon>
        <taxon>Flavobacteriaceae</taxon>
        <taxon>Pelagihabitans</taxon>
    </lineage>
</organism>
<dbReference type="RefSeq" id="WP_152575484.1">
    <property type="nucleotide sequence ID" value="NZ_VIKU02000005.1"/>
</dbReference>
<name>A0A967AV73_9FLAO</name>
<evidence type="ECO:0000313" key="7">
    <source>
        <dbReference type="EMBL" id="NHF60996.1"/>
    </source>
</evidence>
<dbReference type="InterPro" id="IPR007452">
    <property type="entry name" value="TamB_C"/>
</dbReference>
<dbReference type="EMBL" id="VIKU02000005">
    <property type="protein sequence ID" value="NHF60996.1"/>
    <property type="molecule type" value="Genomic_DNA"/>
</dbReference>
<reference evidence="7" key="2">
    <citation type="submission" date="2020-03" db="EMBL/GenBank/DDBJ databases">
        <title>Flavobacteriaceae bacterium strain TP-CH-4, a member of the family Flavobacteriaceae isolated from a deep-sea seamount.</title>
        <authorList>
            <person name="Zhang D.-C."/>
        </authorList>
    </citation>
    <scope>NUCLEOTIDE SEQUENCE</scope>
    <source>
        <strain evidence="7">TP-CH-4</strain>
    </source>
</reference>
<gene>
    <name evidence="7" type="ORF">FK220_016715</name>
</gene>
<dbReference type="Proteomes" id="UP000707206">
    <property type="component" value="Unassembled WGS sequence"/>
</dbReference>
<feature type="compositionally biased region" description="Basic and acidic residues" evidence="5">
    <location>
        <begin position="1651"/>
        <end position="1671"/>
    </location>
</feature>
<sequence length="1671" mass="184863">MNKKKRIYRILKRIAKGFAMLFLLCILIILFIRSPWGQRVIKNQLVSYVVGQTGAKMTVDKLFVTFSGDLELQGLYLADLQNDTLLYSKNWNADLAFGPLLFGNTLQIEELEWTGVVANITRDADTEEFNFTFLLDAFALEEPEPEEENTEPMSFEVQSIALTDFRIRYLDQFLGVESDLEIGKLQSGFEKLDLERLQFHFDETLLSDSNLSYLQSAAFPETAQEEDSPLPQLTFEEIGIKGVELQYRSLSESLSMNAMIDRLTLGIPTINLDTDTFEIDELSLSNSKIALELTGEMETAATKETEVNPAFSWPDIRIKASNIDISRNEFIFNANPTTDSDSIQNVFDPNQLHVTGLGFTVSVLDYRPKQLRMAIERFEFEDKSGLALQTFQMKGTMNEERLRFSDLHIQTSESSIQGSIALDYESLNKLLNQPGTVKVDAELPYFKIGLKELLVFQPNLATNELFMAVAESPFVGRLMIQGTMAALALENTEVTWGDRTSLDIAGILYQPTSIDSLHFDINNLQAVSSREDLQKFPALKDSLLTLPDKMVLSGKASGSLSDVAANVNLESTLGSIRFKGRGGVPDIPFVNGTVTVDSLELGTLLNNPEFGLLQFTVDASLSGEKLSTLDGNFDLRLALLEWSGYRFDNLSSNGKIDDGQGTIDLAYTDINLNFDSRTAVRLDSADYDVSTTIDLKGADLNALGLMEENVKIGAQIKGGFKGTKEDYTITSELSEVVSVRNDEQFQTGDIMVNIDVGPASSTANIESDFLKARLNASGTPNQIIVALRQQFEGYFEENVPKPAPNDSLSLSMNASLTPEPILTEVFLKGITRLDSVSMNASYSAATKKIHAELHLPYAEYQGALVDSLHFTVDGDATNLSFSSGLASLQYEPVHIKKTYFEGKLGNQELLLDFLSYDEDEKLMHVASEMRWVQDTLQLHIDPTELIFKKKPWSIPDNNLLVFSKNNLHFEQMRFSRNDQLIELSDAVSGIATEHLGILFSNFRLQTFLSLFNPDESLVSGKVQGKLILENPFTATGLIADMQIEDLGLLDNRLGNLDLEASSQGPSDYELDLALKDGGILLDLSGEYRAAAQGAATLDLLLDIEKLETAVIAGFLKGDLAKPKGYLSGKFDLMGTMDEPIYKGTLSFNDTAFEVVPLDTTFEITDETVTIDEKSVRFGEFTIRDAKGSFFTVEGSIDTENIPNPGFDLNFKTEEFRLLDSTKEDNELYYGIASIDADVDLKGTLDLPELDGRLRIRKVTELTYVVPEEQLDIEERDGVVIFVNRENPNAILTRSEERSAPDLFRGFDISLLVEVAEDALFSVVLDEKTGDVLQVAGDATLNLNLSPNGSVGLTGKYELTDGYYRTSLYNLVSRRFDINPGSTITWKGDPMDADLDVTAIYRVETSAAPLMATETSGVEAGLAAKYQQVMPFLVYLNVDGALTSPKLSFDLGIPESAQGDLGGAVYGKVQQLNEQETELNKQVFSLLALNRFFPNTGSDGSSGGAAGLARNNINKVLSGELNAFSDKVLGDSGFELDFDLDSFTDYSGESAQDRTQLNVNARKRLFDDRLIVTAGSAIDVEGSAQAGQEETPIIGNVSLEYLLTENGRYRLKGFRKSEYVNVIDGQLIVTGLALIFDREFNSFSELFNPLKTDSKTTPQKEKQPTQSKKKDD</sequence>
<accession>A0A967AV73</accession>
<protein>
    <submittedName>
        <fullName evidence="7">Translocation/assembly module TamB</fullName>
    </submittedName>
</protein>
<feature type="domain" description="Translocation and assembly module TamB C-terminal" evidence="6">
    <location>
        <begin position="1180"/>
        <end position="1639"/>
    </location>
</feature>